<evidence type="ECO:0000259" key="2">
    <source>
        <dbReference type="Pfam" id="PF01370"/>
    </source>
</evidence>
<feature type="domain" description="NAD-dependent epimerase/dehydratase" evidence="2">
    <location>
        <begin position="7"/>
        <end position="171"/>
    </location>
</feature>
<dbReference type="Proteomes" id="UP001596445">
    <property type="component" value="Unassembled WGS sequence"/>
</dbReference>
<reference evidence="3 4" key="1">
    <citation type="journal article" date="2019" name="Int. J. Syst. Evol. Microbiol.">
        <title>The Global Catalogue of Microorganisms (GCM) 10K type strain sequencing project: providing services to taxonomists for standard genome sequencing and annotation.</title>
        <authorList>
            <consortium name="The Broad Institute Genomics Platform"/>
            <consortium name="The Broad Institute Genome Sequencing Center for Infectious Disease"/>
            <person name="Wu L."/>
            <person name="Ma J."/>
        </authorList>
    </citation>
    <scope>NUCLEOTIDE SEQUENCE [LARGE SCALE GENOMIC DNA]</scope>
    <source>
        <strain evidence="3 4">JCM 30072</strain>
    </source>
</reference>
<dbReference type="GeneID" id="76629587"/>
<proteinExistence type="predicted"/>
<dbReference type="Gene3D" id="3.40.50.720">
    <property type="entry name" value="NAD(P)-binding Rossmann-like Domain"/>
    <property type="match status" value="1"/>
</dbReference>
<comment type="caution">
    <text evidence="3">The sequence shown here is derived from an EMBL/GenBank/DDBJ whole genome shotgun (WGS) entry which is preliminary data.</text>
</comment>
<dbReference type="PANTHER" id="PTHR48079">
    <property type="entry name" value="PROTEIN YEEZ"/>
    <property type="match status" value="1"/>
</dbReference>
<gene>
    <name evidence="3" type="ORF">ACFQQG_05240</name>
</gene>
<dbReference type="PANTHER" id="PTHR48079:SF6">
    <property type="entry name" value="NAD(P)-BINDING DOMAIN-CONTAINING PROTEIN-RELATED"/>
    <property type="match status" value="1"/>
</dbReference>
<dbReference type="InterPro" id="IPR036291">
    <property type="entry name" value="NAD(P)-bd_dom_sf"/>
</dbReference>
<keyword evidence="4" id="KW-1185">Reference proteome</keyword>
<accession>A0ABD5W4P3</accession>
<name>A0ABD5W4P3_9EURY</name>
<evidence type="ECO:0000313" key="4">
    <source>
        <dbReference type="Proteomes" id="UP001596445"/>
    </source>
</evidence>
<dbReference type="EMBL" id="JBHSZI010000001">
    <property type="protein sequence ID" value="MFC7057682.1"/>
    <property type="molecule type" value="Genomic_DNA"/>
</dbReference>
<dbReference type="InterPro" id="IPR051783">
    <property type="entry name" value="NAD(P)-dependent_oxidoreduct"/>
</dbReference>
<dbReference type="Pfam" id="PF01370">
    <property type="entry name" value="Epimerase"/>
    <property type="match status" value="1"/>
</dbReference>
<dbReference type="SUPFAM" id="SSF51735">
    <property type="entry name" value="NAD(P)-binding Rossmann-fold domains"/>
    <property type="match status" value="1"/>
</dbReference>
<dbReference type="RefSeq" id="WP_267163463.1">
    <property type="nucleotide sequence ID" value="NZ_CP112972.1"/>
</dbReference>
<dbReference type="CDD" id="cd05266">
    <property type="entry name" value="SDR_a4"/>
    <property type="match status" value="1"/>
</dbReference>
<feature type="region of interest" description="Disordered" evidence="1">
    <location>
        <begin position="236"/>
        <end position="255"/>
    </location>
</feature>
<sequence length="302" mass="33066">MTTVAILGCGYVGLALGERLLTAETVDRVVGVRRSDSGVDAMEAAGIDPIQGDITTEKTLSALPDVEAVVFAASVGRSSETTSRELYVEGQKSVLDHLRDRETPPERYIYTSSTGVYGDHSGDWVDEATPIDPETERQQTLADAEAVARERADDIATTVVRFAGLYGPDRYRLERYLDGPVTEGILNLTHREDAAGALAFVLGEEVARNEVLLAVDDEPVSKWELADWLAESCGESVPPKQTKAERLADESLSTGARQRIEADKRCQNEKLRSLGYDLQYPTFREGYQAAVDAYTATDKQDK</sequence>
<evidence type="ECO:0000313" key="3">
    <source>
        <dbReference type="EMBL" id="MFC7057682.1"/>
    </source>
</evidence>
<dbReference type="EC" id="1.1.1.290" evidence="3"/>
<organism evidence="3 4">
    <name type="scientific">Halovenus salina</name>
    <dbReference type="NCBI Taxonomy" id="1510225"/>
    <lineage>
        <taxon>Archaea</taxon>
        <taxon>Methanobacteriati</taxon>
        <taxon>Methanobacteriota</taxon>
        <taxon>Stenosarchaea group</taxon>
        <taxon>Halobacteria</taxon>
        <taxon>Halobacteriales</taxon>
        <taxon>Haloarculaceae</taxon>
        <taxon>Halovenus</taxon>
    </lineage>
</organism>
<dbReference type="AlphaFoldDB" id="A0ABD5W4P3"/>
<keyword evidence="3" id="KW-0560">Oxidoreductase</keyword>
<dbReference type="GO" id="GO:0033711">
    <property type="term" value="F:4-phosphoerythronate dehydrogenase activity"/>
    <property type="evidence" value="ECO:0007669"/>
    <property type="project" value="UniProtKB-EC"/>
</dbReference>
<evidence type="ECO:0000256" key="1">
    <source>
        <dbReference type="SAM" id="MobiDB-lite"/>
    </source>
</evidence>
<protein>
    <submittedName>
        <fullName evidence="3">SDR family oxidoreductase</fullName>
        <ecNumber evidence="3">1.1.1.290</ecNumber>
    </submittedName>
</protein>
<dbReference type="InterPro" id="IPR001509">
    <property type="entry name" value="Epimerase_deHydtase"/>
</dbReference>